<dbReference type="PANTHER" id="PTHR42978">
    <property type="entry name" value="QUORUM-QUENCHING LACTONASE YTNP-RELATED-RELATED"/>
    <property type="match status" value="1"/>
</dbReference>
<dbReference type="InterPro" id="IPR036866">
    <property type="entry name" value="RibonucZ/Hydroxyglut_hydro"/>
</dbReference>
<keyword evidence="2" id="KW-0479">Metal-binding</keyword>
<gene>
    <name evidence="7" type="ORF">D5077_15215</name>
</gene>
<dbReference type="Gene3D" id="3.60.15.10">
    <property type="entry name" value="Ribonuclease Z/Hydroxyacylglutathione hydrolase-like"/>
    <property type="match status" value="1"/>
</dbReference>
<dbReference type="GeneID" id="49322760"/>
<evidence type="ECO:0000313" key="8">
    <source>
        <dbReference type="Proteomes" id="UP000266633"/>
    </source>
</evidence>
<reference evidence="7 8" key="1">
    <citation type="submission" date="2018-09" db="EMBL/GenBank/DDBJ databases">
        <title>Phylogenetic diversity of Pectobacterium and Dickeya strains causing blackleg disease of potato in Morocco.</title>
        <authorList>
            <person name="Oulghazi S."/>
            <person name="Moumni M."/>
            <person name="Faure D."/>
        </authorList>
    </citation>
    <scope>NUCLEOTIDE SEQUENCE [LARGE SCALE GENOMIC DNA]</scope>
    <source>
        <strain evidence="7 8">S4.16.03.LID</strain>
    </source>
</reference>
<dbReference type="SMART" id="SM00849">
    <property type="entry name" value="Lactamase_B"/>
    <property type="match status" value="1"/>
</dbReference>
<evidence type="ECO:0000256" key="2">
    <source>
        <dbReference type="ARBA" id="ARBA00022723"/>
    </source>
</evidence>
<feature type="domain" description="Metallo-beta-lactamase" evidence="6">
    <location>
        <begin position="98"/>
        <end position="304"/>
    </location>
</feature>
<keyword evidence="8" id="KW-1185">Reference proteome</keyword>
<evidence type="ECO:0000256" key="4">
    <source>
        <dbReference type="ARBA" id="ARBA00022833"/>
    </source>
</evidence>
<keyword evidence="4" id="KW-0862">Zinc</keyword>
<comment type="similarity">
    <text evidence="1">Belongs to the metallo-beta-lactamase superfamily.</text>
</comment>
<evidence type="ECO:0000313" key="7">
    <source>
        <dbReference type="EMBL" id="RJL69531.1"/>
    </source>
</evidence>
<feature type="signal peptide" evidence="5">
    <location>
        <begin position="1"/>
        <end position="28"/>
    </location>
</feature>
<dbReference type="CDD" id="cd07720">
    <property type="entry name" value="OPHC2-like_MBL-fold"/>
    <property type="match status" value="1"/>
</dbReference>
<proteinExistence type="inferred from homology"/>
<dbReference type="InterPro" id="IPR001279">
    <property type="entry name" value="Metallo-B-lactamas"/>
</dbReference>
<dbReference type="RefSeq" id="WP_024109006.1">
    <property type="nucleotide sequence ID" value="NZ_CP031560.1"/>
</dbReference>
<dbReference type="InterPro" id="IPR051013">
    <property type="entry name" value="MBL_superfamily_lactonases"/>
</dbReference>
<dbReference type="SUPFAM" id="SSF56281">
    <property type="entry name" value="Metallo-hydrolase/oxidoreductase"/>
    <property type="match status" value="1"/>
</dbReference>
<evidence type="ECO:0000256" key="3">
    <source>
        <dbReference type="ARBA" id="ARBA00022801"/>
    </source>
</evidence>
<keyword evidence="5" id="KW-0732">Signal</keyword>
<dbReference type="PANTHER" id="PTHR42978:SF6">
    <property type="entry name" value="QUORUM-QUENCHING LACTONASE YTNP-RELATED"/>
    <property type="match status" value="1"/>
</dbReference>
<dbReference type="Proteomes" id="UP000266633">
    <property type="component" value="Unassembled WGS sequence"/>
</dbReference>
<evidence type="ECO:0000256" key="5">
    <source>
        <dbReference type="SAM" id="SignalP"/>
    </source>
</evidence>
<keyword evidence="3" id="KW-0378">Hydrolase</keyword>
<evidence type="ECO:0000259" key="6">
    <source>
        <dbReference type="SMART" id="SM00849"/>
    </source>
</evidence>
<accession>A0ABX9NME5</accession>
<dbReference type="Pfam" id="PF00753">
    <property type="entry name" value="Lactamase_B"/>
    <property type="match status" value="1"/>
</dbReference>
<dbReference type="EMBL" id="QZDO01000054">
    <property type="protein sequence ID" value="RJL69531.1"/>
    <property type="molecule type" value="Genomic_DNA"/>
</dbReference>
<organism evidence="7 8">
    <name type="scientific">Dickeya dianthicola</name>
    <dbReference type="NCBI Taxonomy" id="204039"/>
    <lineage>
        <taxon>Bacteria</taxon>
        <taxon>Pseudomonadati</taxon>
        <taxon>Pseudomonadota</taxon>
        <taxon>Gammaproteobacteria</taxon>
        <taxon>Enterobacterales</taxon>
        <taxon>Pectobacteriaceae</taxon>
        <taxon>Dickeya</taxon>
    </lineage>
</organism>
<comment type="caution">
    <text evidence="7">The sequence shown here is derived from an EMBL/GenBank/DDBJ whole genome shotgun (WGS) entry which is preliminary data.</text>
</comment>
<feature type="chain" id="PRO_5046170463" evidence="5">
    <location>
        <begin position="29"/>
        <end position="331"/>
    </location>
</feature>
<protein>
    <submittedName>
        <fullName evidence="7">MBL fold metallo-hydrolase</fullName>
    </submittedName>
</protein>
<evidence type="ECO:0000256" key="1">
    <source>
        <dbReference type="ARBA" id="ARBA00007749"/>
    </source>
</evidence>
<sequence length="331" mass="35285">MDINFEKVVRSAIAATAILVMSAPVVLAAETPGNIEAANVQVPGYYRMALGDKVTVTAFYDGPVYLKTAVLQGGKGMDFDGLLREMAVPTTKDGVQTSVNAYLVQQKGRMTLIDSGASDCFGETLGNLVSNIKASGVSPDDVDAVIVTHMHPDHACGATNPDGTAVFKNAEFIAPKVDADYWLSDTAASSVPKSERSFFKAAQRTVAPYKASGRFRTFAKGESPVPGIDSVDEAGHSPGMAGYLINGGDKKLLVWGDVVHSHAVQFKRPEVSVVFDHDPKAAIETRKRIFTDAVKGNLWIAAAHLPFPGLGRVVVDGSAYRWVPVEYGAVR</sequence>
<name>A0ABX9NME5_9GAMM</name>